<dbReference type="InterPro" id="IPR050300">
    <property type="entry name" value="GDXG_lipolytic_enzyme"/>
</dbReference>
<feature type="non-terminal residue" evidence="4">
    <location>
        <position position="218"/>
    </location>
</feature>
<evidence type="ECO:0000259" key="3">
    <source>
        <dbReference type="Pfam" id="PF07859"/>
    </source>
</evidence>
<dbReference type="InterPro" id="IPR013094">
    <property type="entry name" value="AB_hydrolase_3"/>
</dbReference>
<gene>
    <name evidence="4" type="ORF">ETSY1_45705</name>
</gene>
<dbReference type="SUPFAM" id="SSF53474">
    <property type="entry name" value="alpha/beta-Hydrolases"/>
    <property type="match status" value="1"/>
</dbReference>
<dbReference type="Gene3D" id="3.40.50.1820">
    <property type="entry name" value="alpha/beta hydrolase"/>
    <property type="match status" value="1"/>
</dbReference>
<evidence type="ECO:0000256" key="2">
    <source>
        <dbReference type="ARBA" id="ARBA00022801"/>
    </source>
</evidence>
<proteinExistence type="inferred from homology"/>
<name>W4L3U6_ENTF1</name>
<dbReference type="AlphaFoldDB" id="W4L3U6"/>
<dbReference type="InterPro" id="IPR002168">
    <property type="entry name" value="Lipase_GDXG_HIS_AS"/>
</dbReference>
<dbReference type="GO" id="GO:0016787">
    <property type="term" value="F:hydrolase activity"/>
    <property type="evidence" value="ECO:0007669"/>
    <property type="project" value="UniProtKB-KW"/>
</dbReference>
<protein>
    <recommendedName>
        <fullName evidence="3">Alpha/beta hydrolase fold-3 domain-containing protein</fullName>
    </recommendedName>
</protein>
<dbReference type="PANTHER" id="PTHR48081:SF8">
    <property type="entry name" value="ALPHA_BETA HYDROLASE FOLD-3 DOMAIN-CONTAINING PROTEIN-RELATED"/>
    <property type="match status" value="1"/>
</dbReference>
<organism evidence="4 5">
    <name type="scientific">Entotheonella factor</name>
    <dbReference type="NCBI Taxonomy" id="1429438"/>
    <lineage>
        <taxon>Bacteria</taxon>
        <taxon>Pseudomonadati</taxon>
        <taxon>Nitrospinota/Tectimicrobiota group</taxon>
        <taxon>Candidatus Tectimicrobiota</taxon>
        <taxon>Candidatus Entotheonellia</taxon>
        <taxon>Candidatus Entotheonellales</taxon>
        <taxon>Candidatus Entotheonellaceae</taxon>
        <taxon>Candidatus Entotheonella</taxon>
    </lineage>
</organism>
<evidence type="ECO:0000313" key="5">
    <source>
        <dbReference type="Proteomes" id="UP000019141"/>
    </source>
</evidence>
<dbReference type="EMBL" id="AZHW01001749">
    <property type="protein sequence ID" value="ETW92006.1"/>
    <property type="molecule type" value="Genomic_DNA"/>
</dbReference>
<reference evidence="4 5" key="1">
    <citation type="journal article" date="2014" name="Nature">
        <title>An environmental bacterial taxon with a large and distinct metabolic repertoire.</title>
        <authorList>
            <person name="Wilson M.C."/>
            <person name="Mori T."/>
            <person name="Ruckert C."/>
            <person name="Uria A.R."/>
            <person name="Helf M.J."/>
            <person name="Takada K."/>
            <person name="Gernert C."/>
            <person name="Steffens U.A."/>
            <person name="Heycke N."/>
            <person name="Schmitt S."/>
            <person name="Rinke C."/>
            <person name="Helfrich E.J."/>
            <person name="Brachmann A.O."/>
            <person name="Gurgui C."/>
            <person name="Wakimoto T."/>
            <person name="Kracht M."/>
            <person name="Crusemann M."/>
            <person name="Hentschel U."/>
            <person name="Abe I."/>
            <person name="Matsunaga S."/>
            <person name="Kalinowski J."/>
            <person name="Takeyama H."/>
            <person name="Piel J."/>
        </authorList>
    </citation>
    <scope>NUCLEOTIDE SEQUENCE [LARGE SCALE GENOMIC DNA]</scope>
    <source>
        <strain evidence="5">TSY1</strain>
    </source>
</reference>
<comment type="similarity">
    <text evidence="1">Belongs to the 'GDXG' lipolytic enzyme family.</text>
</comment>
<dbReference type="PANTHER" id="PTHR48081">
    <property type="entry name" value="AB HYDROLASE SUPERFAMILY PROTEIN C4A8.06C"/>
    <property type="match status" value="1"/>
</dbReference>
<accession>W4L3U6</accession>
<feature type="non-terminal residue" evidence="4">
    <location>
        <position position="1"/>
    </location>
</feature>
<dbReference type="Pfam" id="PF07859">
    <property type="entry name" value="Abhydrolase_3"/>
    <property type="match status" value="1"/>
</dbReference>
<keyword evidence="5" id="KW-1185">Reference proteome</keyword>
<comment type="caution">
    <text evidence="4">The sequence shown here is derived from an EMBL/GenBank/DDBJ whole genome shotgun (WGS) entry which is preliminary data.</text>
</comment>
<dbReference type="Proteomes" id="UP000019141">
    <property type="component" value="Unassembled WGS sequence"/>
</dbReference>
<dbReference type="InterPro" id="IPR029058">
    <property type="entry name" value="AB_hydrolase_fold"/>
</dbReference>
<sequence>ESYTQALLDNLQASGIPPFHTLPVADARQAMIDLFGTPKHPMPVHHVEDRDIPGTAGPIPIRIYTPAGDGPFPVLVYFHGGGWVLGSLETHDPICRELTRAVGCVVVSVDYRLAPEHPFPIPLEDCYAAVCWVARHASDIHGDAQRIAVGGDSAGGNLAAAVALTARDRGVPSLAYQLLIYPVLDCAFDTNSYREYGDGYFLTKEMMAWFWQHYVERV</sequence>
<evidence type="ECO:0000256" key="1">
    <source>
        <dbReference type="ARBA" id="ARBA00010515"/>
    </source>
</evidence>
<dbReference type="PROSITE" id="PS01173">
    <property type="entry name" value="LIPASE_GDXG_HIS"/>
    <property type="match status" value="1"/>
</dbReference>
<feature type="domain" description="Alpha/beta hydrolase fold-3" evidence="3">
    <location>
        <begin position="75"/>
        <end position="216"/>
    </location>
</feature>
<keyword evidence="2" id="KW-0378">Hydrolase</keyword>
<evidence type="ECO:0000313" key="4">
    <source>
        <dbReference type="EMBL" id="ETW92006.1"/>
    </source>
</evidence>